<evidence type="ECO:0000313" key="3">
    <source>
        <dbReference type="EMBL" id="APE45305.1"/>
    </source>
</evidence>
<sequence>MTSAAPAAAQDWVIGEIFLFGGNFCPRNTALANGALMAISQNTALFSIVGTTFGGDGRTTFGLPDLQGRVPMGVGTGPGLSPRFWGQKVGAETHTLTVSEIPAHNHLMRVSTENGDKQRPANDYLARPNVNETLPPEDRIKMYADELPVGPDNYMEQDAITNTGGNLPHSNMQPSLAAYYCIVVNGIYPSRS</sequence>
<dbReference type="AlphaFoldDB" id="A0A1J0WLQ5"/>
<dbReference type="InterPro" id="IPR011083">
    <property type="entry name" value="Phage_tail_collar_dom"/>
</dbReference>
<evidence type="ECO:0000256" key="1">
    <source>
        <dbReference type="SAM" id="MobiDB-lite"/>
    </source>
</evidence>
<dbReference type="OrthoDB" id="9810174at2"/>
<accession>A0A1J0WLQ5</accession>
<reference evidence="3 4" key="1">
    <citation type="submission" date="2016-11" db="EMBL/GenBank/DDBJ databases">
        <title>Complete genome sequence of Sulfitobacter sp. AM1-D1, a toxic bacteria associated with marine dinoflagellate Alexandrium minutum in East China Sea.</title>
        <authorList>
            <person name="Yang Q."/>
            <person name="Zhang X."/>
            <person name="Tian X."/>
        </authorList>
    </citation>
    <scope>NUCLEOTIDE SEQUENCE [LARGE SCALE GENOMIC DNA]</scope>
    <source>
        <strain evidence="3 4">AM1-D1</strain>
    </source>
</reference>
<dbReference type="Pfam" id="PF07484">
    <property type="entry name" value="Collar"/>
    <property type="match status" value="1"/>
</dbReference>
<protein>
    <recommendedName>
        <fullName evidence="2">Phage tail collar domain-containing protein</fullName>
    </recommendedName>
</protein>
<dbReference type="SUPFAM" id="SSF88874">
    <property type="entry name" value="Receptor-binding domain of short tail fibre protein gp12"/>
    <property type="match status" value="1"/>
</dbReference>
<feature type="domain" description="Phage tail collar" evidence="2">
    <location>
        <begin position="15"/>
        <end position="71"/>
    </location>
</feature>
<dbReference type="KEGG" id="suam:BOO69_05170"/>
<feature type="region of interest" description="Disordered" evidence="1">
    <location>
        <begin position="113"/>
        <end position="132"/>
    </location>
</feature>
<proteinExistence type="predicted"/>
<organism evidence="3 4">
    <name type="scientific">Sulfitobacter alexandrii</name>
    <dbReference type="NCBI Taxonomy" id="1917485"/>
    <lineage>
        <taxon>Bacteria</taxon>
        <taxon>Pseudomonadati</taxon>
        <taxon>Pseudomonadota</taxon>
        <taxon>Alphaproteobacteria</taxon>
        <taxon>Rhodobacterales</taxon>
        <taxon>Roseobacteraceae</taxon>
        <taxon>Sulfitobacter</taxon>
    </lineage>
</organism>
<dbReference type="Gene3D" id="3.90.1340.10">
    <property type="entry name" value="Phage tail collar domain"/>
    <property type="match status" value="1"/>
</dbReference>
<keyword evidence="4" id="KW-1185">Reference proteome</keyword>
<dbReference type="EMBL" id="CP018076">
    <property type="protein sequence ID" value="APE45305.1"/>
    <property type="molecule type" value="Genomic_DNA"/>
</dbReference>
<name>A0A1J0WLQ5_9RHOB</name>
<dbReference type="Proteomes" id="UP000181897">
    <property type="component" value="Chromosome"/>
</dbReference>
<evidence type="ECO:0000259" key="2">
    <source>
        <dbReference type="Pfam" id="PF07484"/>
    </source>
</evidence>
<dbReference type="InterPro" id="IPR037053">
    <property type="entry name" value="Phage_tail_collar_dom_sf"/>
</dbReference>
<evidence type="ECO:0000313" key="4">
    <source>
        <dbReference type="Proteomes" id="UP000181897"/>
    </source>
</evidence>
<gene>
    <name evidence="3" type="ORF">BOO69_05170</name>
</gene>